<evidence type="ECO:0000256" key="1">
    <source>
        <dbReference type="ARBA" id="ARBA00023125"/>
    </source>
</evidence>
<dbReference type="AlphaFoldDB" id="A0A8S1X1Y9"/>
<keyword evidence="5" id="KW-1185">Reference proteome</keyword>
<sequence length="272" mass="32688">MITFQTKVSPYHNLCINQQKDNYSLKQEVLQVKVLTLDKKTIQNFVIIQQQMSKPTKFISKLYEILESNEYRKYIRWLPSGDGFVIPRIEEFSEKVMVENFTTKCFQSFLRQLSMYGFSMKKNERNQKQYQHQYFVKGNFKDLYKVVRNQRQQAVSVDESNLNQMRQSNIELKIQLDRLKEQQGLLSYHLRIQSKKQELILMKLDDLLKKCQKKKNPEIYKPYKQTWDLMMNLLKGYQPYYGSILIEPLQEICEPMTPFSEIQNTPLQFPFI</sequence>
<dbReference type="EMBL" id="CAJJDP010000111">
    <property type="protein sequence ID" value="CAD8196194.1"/>
    <property type="molecule type" value="Genomic_DNA"/>
</dbReference>
<organism evidence="4 5">
    <name type="scientific">Paramecium octaurelia</name>
    <dbReference type="NCBI Taxonomy" id="43137"/>
    <lineage>
        <taxon>Eukaryota</taxon>
        <taxon>Sar</taxon>
        <taxon>Alveolata</taxon>
        <taxon>Ciliophora</taxon>
        <taxon>Intramacronucleata</taxon>
        <taxon>Oligohymenophorea</taxon>
        <taxon>Peniculida</taxon>
        <taxon>Parameciidae</taxon>
        <taxon>Paramecium</taxon>
    </lineage>
</organism>
<dbReference type="GO" id="GO:0003700">
    <property type="term" value="F:DNA-binding transcription factor activity"/>
    <property type="evidence" value="ECO:0007669"/>
    <property type="project" value="InterPro"/>
</dbReference>
<comment type="similarity">
    <text evidence="2">Belongs to the HSF family.</text>
</comment>
<feature type="domain" description="HSF-type DNA-binding" evidence="3">
    <location>
        <begin position="54"/>
        <end position="149"/>
    </location>
</feature>
<evidence type="ECO:0000313" key="4">
    <source>
        <dbReference type="EMBL" id="CAD8196194.1"/>
    </source>
</evidence>
<dbReference type="OrthoDB" id="60033at2759"/>
<accession>A0A8S1X1Y9</accession>
<dbReference type="OMA" id="ENFTTKC"/>
<evidence type="ECO:0000256" key="2">
    <source>
        <dbReference type="RuleBase" id="RU004020"/>
    </source>
</evidence>
<dbReference type="GO" id="GO:0043565">
    <property type="term" value="F:sequence-specific DNA binding"/>
    <property type="evidence" value="ECO:0007669"/>
    <property type="project" value="InterPro"/>
</dbReference>
<name>A0A8S1X1Y9_PAROT</name>
<dbReference type="PANTHER" id="PTHR10015">
    <property type="entry name" value="HEAT SHOCK TRANSCRIPTION FACTOR"/>
    <property type="match status" value="1"/>
</dbReference>
<dbReference type="Proteomes" id="UP000683925">
    <property type="component" value="Unassembled WGS sequence"/>
</dbReference>
<keyword evidence="1" id="KW-0238">DNA-binding</keyword>
<dbReference type="Pfam" id="PF00447">
    <property type="entry name" value="HSF_DNA-bind"/>
    <property type="match status" value="1"/>
</dbReference>
<gene>
    <name evidence="4" type="ORF">POCTA_138.1.T1110050</name>
</gene>
<reference evidence="4" key="1">
    <citation type="submission" date="2021-01" db="EMBL/GenBank/DDBJ databases">
        <authorList>
            <consortium name="Genoscope - CEA"/>
            <person name="William W."/>
        </authorList>
    </citation>
    <scope>NUCLEOTIDE SEQUENCE</scope>
</reference>
<protein>
    <recommendedName>
        <fullName evidence="3">HSF-type DNA-binding domain-containing protein</fullName>
    </recommendedName>
</protein>
<dbReference type="SMART" id="SM00415">
    <property type="entry name" value="HSF"/>
    <property type="match status" value="1"/>
</dbReference>
<proteinExistence type="inferred from homology"/>
<dbReference type="InterPro" id="IPR000232">
    <property type="entry name" value="HSF_DNA-bd"/>
</dbReference>
<evidence type="ECO:0000259" key="3">
    <source>
        <dbReference type="SMART" id="SM00415"/>
    </source>
</evidence>
<comment type="caution">
    <text evidence="4">The sequence shown here is derived from an EMBL/GenBank/DDBJ whole genome shotgun (WGS) entry which is preliminary data.</text>
</comment>
<dbReference type="FunFam" id="1.10.10.10:FF:000592">
    <property type="entry name" value="Uncharacterized protein"/>
    <property type="match status" value="1"/>
</dbReference>
<dbReference type="PANTHER" id="PTHR10015:SF206">
    <property type="entry name" value="HSF-TYPE DNA-BINDING DOMAIN-CONTAINING PROTEIN"/>
    <property type="match status" value="1"/>
</dbReference>
<evidence type="ECO:0000313" key="5">
    <source>
        <dbReference type="Proteomes" id="UP000683925"/>
    </source>
</evidence>